<dbReference type="PROSITE" id="PS50932">
    <property type="entry name" value="HTH_LACI_2"/>
    <property type="match status" value="1"/>
</dbReference>
<dbReference type="OrthoDB" id="8770688at2"/>
<evidence type="ECO:0000256" key="2">
    <source>
        <dbReference type="ARBA" id="ARBA00023125"/>
    </source>
</evidence>
<dbReference type="GO" id="GO:0003700">
    <property type="term" value="F:DNA-binding transcription factor activity"/>
    <property type="evidence" value="ECO:0007669"/>
    <property type="project" value="TreeGrafter"/>
</dbReference>
<name>A0A370F6J3_9BURK</name>
<dbReference type="PANTHER" id="PTHR30146:SF2">
    <property type="entry name" value="HTH-TYPE TRANSCRIPTIONAL REGULATOR GNTR"/>
    <property type="match status" value="1"/>
</dbReference>
<dbReference type="Proteomes" id="UP000255265">
    <property type="component" value="Unassembled WGS sequence"/>
</dbReference>
<dbReference type="InterPro" id="IPR010982">
    <property type="entry name" value="Lambda_DNA-bd_dom_sf"/>
</dbReference>
<evidence type="ECO:0000256" key="1">
    <source>
        <dbReference type="ARBA" id="ARBA00023015"/>
    </source>
</evidence>
<dbReference type="CDD" id="cd01392">
    <property type="entry name" value="HTH_LacI"/>
    <property type="match status" value="1"/>
</dbReference>
<accession>A0A370F6J3</accession>
<dbReference type="PROSITE" id="PS00356">
    <property type="entry name" value="HTH_LACI_1"/>
    <property type="match status" value="1"/>
</dbReference>
<dbReference type="Gene3D" id="1.10.260.40">
    <property type="entry name" value="lambda repressor-like DNA-binding domains"/>
    <property type="match status" value="1"/>
</dbReference>
<dbReference type="GO" id="GO:0000976">
    <property type="term" value="F:transcription cis-regulatory region binding"/>
    <property type="evidence" value="ECO:0007669"/>
    <property type="project" value="TreeGrafter"/>
</dbReference>
<sequence length="341" mass="37153">MTDAIRRSRRSSGRLTLEDVARAAGVSPITVSRALRGERSVDPVLVERVREAAARLGYVPDPAARALASQRSTHVAVLIPLLTNTLFVDLLEAVQRTLRAQGFQTLIGVTHYDPREEEQLLREQLMHRPAGLIVTGFERSEETRALIQASRVPCVHVMETSRAPGVHCVGFSQQDAGQALTEHLLARGARRIAYAAAQLDARVMQRAEGYRRALQAAGCYDPALEFLRPEPSSFALGAQMFGRIVAEAKPDAIFFCNDDLAQGALMAAPRLGISVPRDVAVAGFNDLPGSDQLLPSLTSVRTPRREIGEEAAHMLLQLMRGEAISTSCVELAWSVVTRESS</sequence>
<dbReference type="SUPFAM" id="SSF47413">
    <property type="entry name" value="lambda repressor-like DNA-binding domains"/>
    <property type="match status" value="1"/>
</dbReference>
<keyword evidence="3" id="KW-0804">Transcription</keyword>
<dbReference type="AlphaFoldDB" id="A0A370F6J3"/>
<dbReference type="RefSeq" id="WP_114804440.1">
    <property type="nucleotide sequence ID" value="NZ_QQAV01000012.1"/>
</dbReference>
<evidence type="ECO:0000313" key="6">
    <source>
        <dbReference type="Proteomes" id="UP000255265"/>
    </source>
</evidence>
<evidence type="ECO:0000313" key="5">
    <source>
        <dbReference type="EMBL" id="RDI19594.1"/>
    </source>
</evidence>
<dbReference type="InterPro" id="IPR046335">
    <property type="entry name" value="LacI/GalR-like_sensor"/>
</dbReference>
<feature type="domain" description="HTH lacI-type" evidence="4">
    <location>
        <begin position="15"/>
        <end position="69"/>
    </location>
</feature>
<dbReference type="InterPro" id="IPR000843">
    <property type="entry name" value="HTH_LacI"/>
</dbReference>
<dbReference type="Pfam" id="PF00356">
    <property type="entry name" value="LacI"/>
    <property type="match status" value="1"/>
</dbReference>
<comment type="caution">
    <text evidence="5">The sequence shown here is derived from an EMBL/GenBank/DDBJ whole genome shotgun (WGS) entry which is preliminary data.</text>
</comment>
<dbReference type="SMART" id="SM00354">
    <property type="entry name" value="HTH_LACI"/>
    <property type="match status" value="1"/>
</dbReference>
<proteinExistence type="predicted"/>
<dbReference type="Pfam" id="PF13377">
    <property type="entry name" value="Peripla_BP_3"/>
    <property type="match status" value="1"/>
</dbReference>
<keyword evidence="1" id="KW-0805">Transcription regulation</keyword>
<evidence type="ECO:0000256" key="3">
    <source>
        <dbReference type="ARBA" id="ARBA00023163"/>
    </source>
</evidence>
<dbReference type="SUPFAM" id="SSF53822">
    <property type="entry name" value="Periplasmic binding protein-like I"/>
    <property type="match status" value="1"/>
</dbReference>
<evidence type="ECO:0000259" key="4">
    <source>
        <dbReference type="PROSITE" id="PS50932"/>
    </source>
</evidence>
<protein>
    <submittedName>
        <fullName evidence="5">LacI family transcriptional regulator</fullName>
    </submittedName>
</protein>
<reference evidence="5 6" key="1">
    <citation type="submission" date="2018-07" db="EMBL/GenBank/DDBJ databases">
        <title>Genomic Encyclopedia of Type Strains, Phase IV (KMG-IV): sequencing the most valuable type-strain genomes for metagenomic binning, comparative biology and taxonomic classification.</title>
        <authorList>
            <person name="Goeker M."/>
        </authorList>
    </citation>
    <scope>NUCLEOTIDE SEQUENCE [LARGE SCALE GENOMIC DNA]</scope>
    <source>
        <strain evidence="5 6">DSM 21352</strain>
    </source>
</reference>
<gene>
    <name evidence="5" type="ORF">DFR41_112101</name>
</gene>
<organism evidence="5 6">
    <name type="scientific">Pseudacidovorax intermedius</name>
    <dbReference type="NCBI Taxonomy" id="433924"/>
    <lineage>
        <taxon>Bacteria</taxon>
        <taxon>Pseudomonadati</taxon>
        <taxon>Pseudomonadota</taxon>
        <taxon>Betaproteobacteria</taxon>
        <taxon>Burkholderiales</taxon>
        <taxon>Comamonadaceae</taxon>
        <taxon>Pseudacidovorax</taxon>
    </lineage>
</organism>
<dbReference type="Gene3D" id="3.40.50.2300">
    <property type="match status" value="2"/>
</dbReference>
<dbReference type="InterPro" id="IPR028082">
    <property type="entry name" value="Peripla_BP_I"/>
</dbReference>
<dbReference type="PANTHER" id="PTHR30146">
    <property type="entry name" value="LACI-RELATED TRANSCRIPTIONAL REPRESSOR"/>
    <property type="match status" value="1"/>
</dbReference>
<keyword evidence="2" id="KW-0238">DNA-binding</keyword>
<keyword evidence="6" id="KW-1185">Reference proteome</keyword>
<dbReference type="CDD" id="cd01575">
    <property type="entry name" value="PBP1_GntR"/>
    <property type="match status" value="1"/>
</dbReference>
<dbReference type="STRING" id="433924.NS331_23675"/>
<dbReference type="EMBL" id="QQAV01000012">
    <property type="protein sequence ID" value="RDI19594.1"/>
    <property type="molecule type" value="Genomic_DNA"/>
</dbReference>